<dbReference type="RefSeq" id="YP_009447892.1">
    <property type="nucleotide sequence ID" value="NC_036579.1"/>
</dbReference>
<feature type="region of interest" description="Disordered" evidence="1">
    <location>
        <begin position="36"/>
        <end position="151"/>
    </location>
</feature>
<evidence type="ECO:0000313" key="3">
    <source>
        <dbReference type="Proteomes" id="UP000242696"/>
    </source>
</evidence>
<sequence>MDPMIVNAFDLTSQYTGPPMYNLDMEAFNTFIAAQEGGSGSEPENYPRANEPGAREGYGPREGVNPPIAADEESLGGGGERERRPVTPREDLSPQRGREARDHRTFPDPPSADERGDYAFQVSEGGSGGAGDGDGPRRIPRRGRPVRGGDHHVTYDITASVDSLMHSLQAMASGAATTGAQPQPTGGCGGACERKYVGALTVIANALHTLVTMVPDIKRIDHPQVRLLLNASRNEFVSICINEYQKQRSLGITNVYIDGTDRPMTVNLGIETDDRLKGVLQKMAQLWKYETTMWEKFATGARGGYDIHNLIDARSVRIQKPFEQVSQLIGYLIDNVNDLDMTGIERARLSDWFQLLKRYAAIDRKLLTNELVEGYILKEENRVLKERIDSLQLQNSRLQNRTRPDRWS</sequence>
<proteinExistence type="predicted"/>
<feature type="compositionally biased region" description="Basic and acidic residues" evidence="1">
    <location>
        <begin position="79"/>
        <end position="117"/>
    </location>
</feature>
<protein>
    <submittedName>
        <fullName evidence="2">ORF66</fullName>
    </submittedName>
</protein>
<dbReference type="EMBL" id="MG271984">
    <property type="protein sequence ID" value="AUG72315.1"/>
    <property type="molecule type" value="Genomic_DNA"/>
</dbReference>
<evidence type="ECO:0000313" key="2">
    <source>
        <dbReference type="EMBL" id="AUG72315.1"/>
    </source>
</evidence>
<dbReference type="GeneID" id="35414712"/>
<organism evidence="2">
    <name type="scientific">black bullhead herpesvirus</name>
    <dbReference type="NCBI Taxonomy" id="508441"/>
    <lineage>
        <taxon>Viruses</taxon>
        <taxon>Duplodnaviria</taxon>
        <taxon>Heunggongvirae</taxon>
        <taxon>Peploviricota</taxon>
        <taxon>Herviviricetes</taxon>
        <taxon>Herpesvirales</taxon>
        <taxon>Alloherpesviridae</taxon>
        <taxon>Ictavirus</taxon>
        <taxon>Ictavirus ictaluridallo2</taxon>
    </lineage>
</organism>
<reference evidence="2" key="1">
    <citation type="journal article" date="2018" name="Arch. Virol.">
        <title>Complete genome sequence and analysis of ictalurid herpesvirus 2.</title>
        <authorList>
            <person name="Borzak R."/>
            <person name="Haluk T."/>
            <person name="Bartha D."/>
            <person name="Doszpoly A."/>
        </authorList>
    </citation>
    <scope>NUCLEOTIDE SEQUENCE</scope>
    <source>
        <strain evidence="2">760/94</strain>
    </source>
</reference>
<name>A0A2H5AJI1_9VIRU</name>
<dbReference type="KEGG" id="vg:35414712"/>
<dbReference type="Proteomes" id="UP000242696">
    <property type="component" value="Segment"/>
</dbReference>
<evidence type="ECO:0000256" key="1">
    <source>
        <dbReference type="SAM" id="MobiDB-lite"/>
    </source>
</evidence>
<keyword evidence="3" id="KW-1185">Reference proteome</keyword>
<accession>A0A2H5AJI1</accession>